<evidence type="ECO:0000259" key="6">
    <source>
        <dbReference type="Pfam" id="PF04151"/>
    </source>
</evidence>
<dbReference type="KEGG" id="pseo:OM33_14810"/>
<keyword evidence="3" id="KW-0378">Hydrolase</keyword>
<dbReference type="InterPro" id="IPR007280">
    <property type="entry name" value="Peptidase_C_arc/bac"/>
</dbReference>
<dbReference type="GO" id="GO:0006508">
    <property type="term" value="P:proteolysis"/>
    <property type="evidence" value="ECO:0007669"/>
    <property type="project" value="UniProtKB-KW"/>
</dbReference>
<dbReference type="OrthoDB" id="9799980at2"/>
<evidence type="ECO:0000313" key="8">
    <source>
        <dbReference type="EMBL" id="AIY67631.1"/>
    </source>
</evidence>
<dbReference type="AlphaFoldDB" id="A0A0A7ENJ8"/>
<protein>
    <submittedName>
        <fullName evidence="8">Cyanophycinase</fullName>
    </submittedName>
</protein>
<dbReference type="EMBL" id="CP009889">
    <property type="protein sequence ID" value="AIY66433.1"/>
    <property type="molecule type" value="Genomic_DNA"/>
</dbReference>
<evidence type="ECO:0000256" key="5">
    <source>
        <dbReference type="SAM" id="SignalP"/>
    </source>
</evidence>
<evidence type="ECO:0000256" key="2">
    <source>
        <dbReference type="ARBA" id="ARBA00022670"/>
    </source>
</evidence>
<dbReference type="RefSeq" id="WP_040134644.1">
    <property type="nucleotide sequence ID" value="NZ_CP009889.1"/>
</dbReference>
<feature type="chain" id="PRO_5007388299" evidence="5">
    <location>
        <begin position="25"/>
        <end position="461"/>
    </location>
</feature>
<evidence type="ECO:0000256" key="3">
    <source>
        <dbReference type="ARBA" id="ARBA00022801"/>
    </source>
</evidence>
<dbReference type="InterPro" id="IPR029062">
    <property type="entry name" value="Class_I_gatase-like"/>
</dbReference>
<sequence length="461" mass="49404">MNNKNYFIVASLLLGFSLSHTAYACTSTESEPNDLESQANVIDCANTTLAGSSKRGDIDWFSFSTSENGEISIRLDHDSRDDFDWALFGETGNAILTGETSNVPELGSITAAAGNYYVKVTRYSGRGWYDLTVNYPTEPTPPAEDCGYGFTPAIPSDLTYWQTGNANDACGALTSGQGATLLMGGGTDVDSAFTGRVLPHIGNNQDVVILRTSGSDGYNDYLSGLLNADSVNTLLVDSRTLANSDYVAWTIKSAEFVFIAGGDQADYLNQWHNTQLQDALQHVYDKGGVIGGTSAGMALLGGSVYDPDGILGAISDEVVTDFCHDTINISQGMFSNNLLANTLTDTHFAERDRLARSVVFLGHLAAGSNVIAADENTSLYVKSNGESLVDGSGAVYIFKETATTERQQLSCNAPVIYNNIERLKLIANQQINLNTGSHNGETLSVSIDGTSNRYYSPLNPY</sequence>
<evidence type="ECO:0000313" key="9">
    <source>
        <dbReference type="Proteomes" id="UP000030341"/>
    </source>
</evidence>
<dbReference type="Gene3D" id="2.60.120.380">
    <property type="match status" value="1"/>
</dbReference>
<feature type="domain" description="Peptidase C-terminal archaeal/bacterial" evidence="6">
    <location>
        <begin position="57"/>
        <end position="121"/>
    </location>
</feature>
<name>A0A0A7ENJ8_9GAMM</name>
<dbReference type="PROSITE" id="PS51257">
    <property type="entry name" value="PROKAR_LIPOPROTEIN"/>
    <property type="match status" value="1"/>
</dbReference>
<dbReference type="HOGENOM" id="CLU_592956_0_0_6"/>
<dbReference type="GO" id="GO:0008236">
    <property type="term" value="F:serine-type peptidase activity"/>
    <property type="evidence" value="ECO:0007669"/>
    <property type="project" value="UniProtKB-KW"/>
</dbReference>
<dbReference type="InterPro" id="IPR005320">
    <property type="entry name" value="Peptidase_S51"/>
</dbReference>
<evidence type="ECO:0000313" key="7">
    <source>
        <dbReference type="EMBL" id="AIY66433.1"/>
    </source>
</evidence>
<keyword evidence="5" id="KW-0732">Signal</keyword>
<evidence type="ECO:0000256" key="4">
    <source>
        <dbReference type="ARBA" id="ARBA00022825"/>
    </source>
</evidence>
<dbReference type="SUPFAM" id="SSF52317">
    <property type="entry name" value="Class I glutamine amidotransferase-like"/>
    <property type="match status" value="1"/>
</dbReference>
<dbReference type="eggNOG" id="COG4242">
    <property type="taxonomic scope" value="Bacteria"/>
</dbReference>
<dbReference type="Pfam" id="PF03575">
    <property type="entry name" value="Peptidase_S51"/>
    <property type="match status" value="1"/>
</dbReference>
<gene>
    <name evidence="7" type="ORF">OM33_14810</name>
    <name evidence="8" type="ORF">OM33_21860</name>
</gene>
<dbReference type="EMBL" id="CP009889">
    <property type="protein sequence ID" value="AIY67631.1"/>
    <property type="molecule type" value="Genomic_DNA"/>
</dbReference>
<accession>A0A0A7ENJ8</accession>
<dbReference type="PANTHER" id="PTHR36175:SF1">
    <property type="entry name" value="CYANOPHYCINASE"/>
    <property type="match status" value="1"/>
</dbReference>
<evidence type="ECO:0000256" key="1">
    <source>
        <dbReference type="ARBA" id="ARBA00006534"/>
    </source>
</evidence>
<dbReference type="PANTHER" id="PTHR36175">
    <property type="entry name" value="CYANOPHYCINASE"/>
    <property type="match status" value="1"/>
</dbReference>
<dbReference type="KEGG" id="pseo:OM33_21860"/>
<dbReference type="SUPFAM" id="SSF89260">
    <property type="entry name" value="Collagen-binding domain"/>
    <property type="match status" value="1"/>
</dbReference>
<dbReference type="Proteomes" id="UP000030341">
    <property type="component" value="Chromosome 2"/>
</dbReference>
<reference evidence="8 9" key="1">
    <citation type="submission" date="2014-11" db="EMBL/GenBank/DDBJ databases">
        <title>Complete Genome Sequence of Pseudoalteromonas sp. Strain OCN003 Isolated from Kaneohe Bay, Oahu, Hawaii.</title>
        <authorList>
            <person name="Beurmann S."/>
            <person name="Videau P."/>
            <person name="Ushijima B."/>
            <person name="Smith A.M."/>
            <person name="Aeby G.S."/>
            <person name="Callahan S.M."/>
            <person name="Belcaid M."/>
        </authorList>
    </citation>
    <scope>NUCLEOTIDE SEQUENCE [LARGE SCALE GENOMIC DNA]</scope>
    <source>
        <strain evidence="8 9">OCN003</strain>
    </source>
</reference>
<keyword evidence="4" id="KW-0720">Serine protease</keyword>
<feature type="signal peptide" evidence="5">
    <location>
        <begin position="1"/>
        <end position="24"/>
    </location>
</feature>
<organism evidence="8 9">
    <name type="scientific">Pseudoalteromonas piratica</name>
    <dbReference type="NCBI Taxonomy" id="1348114"/>
    <lineage>
        <taxon>Bacteria</taxon>
        <taxon>Pseudomonadati</taxon>
        <taxon>Pseudomonadota</taxon>
        <taxon>Gammaproteobacteria</taxon>
        <taxon>Alteromonadales</taxon>
        <taxon>Pseudoalteromonadaceae</taxon>
        <taxon>Pseudoalteromonas</taxon>
    </lineage>
</organism>
<dbReference type="Gene3D" id="3.40.50.880">
    <property type="match status" value="1"/>
</dbReference>
<dbReference type="Pfam" id="PF04151">
    <property type="entry name" value="PPC"/>
    <property type="match status" value="1"/>
</dbReference>
<dbReference type="CDD" id="cd03145">
    <property type="entry name" value="GAT1_cyanophycinase"/>
    <property type="match status" value="1"/>
</dbReference>
<dbReference type="STRING" id="1348114.OM33_14810"/>
<comment type="similarity">
    <text evidence="1">Belongs to the peptidase S51 family.</text>
</comment>
<keyword evidence="2" id="KW-0645">Protease</keyword>
<proteinExistence type="inferred from homology"/>
<keyword evidence="9" id="KW-1185">Reference proteome</keyword>